<dbReference type="SUPFAM" id="SSF50630">
    <property type="entry name" value="Acid proteases"/>
    <property type="match status" value="1"/>
</dbReference>
<dbReference type="GO" id="GO:0008270">
    <property type="term" value="F:zinc ion binding"/>
    <property type="evidence" value="ECO:0007669"/>
    <property type="project" value="InterPro"/>
</dbReference>
<dbReference type="Gene3D" id="2.40.70.10">
    <property type="entry name" value="Acid Proteases"/>
    <property type="match status" value="1"/>
</dbReference>
<dbReference type="Pfam" id="PF17919">
    <property type="entry name" value="RT_RNaseH_2"/>
    <property type="match status" value="1"/>
</dbReference>
<dbReference type="InterPro" id="IPR021109">
    <property type="entry name" value="Peptidase_aspartic_dom_sf"/>
</dbReference>
<evidence type="ECO:0000259" key="5">
    <source>
        <dbReference type="PROSITE" id="PS50994"/>
    </source>
</evidence>
<dbReference type="Ensembl" id="ENSCCRT00020012910.1">
    <property type="protein sequence ID" value="ENSCCRP00020011661.1"/>
    <property type="gene ID" value="ENSCCRG00020005858.1"/>
</dbReference>
<evidence type="ECO:0000259" key="4">
    <source>
        <dbReference type="PROSITE" id="PS50878"/>
    </source>
</evidence>
<evidence type="ECO:0000313" key="6">
    <source>
        <dbReference type="Ensembl" id="ENSCCRP00020011661.1"/>
    </source>
</evidence>
<dbReference type="SUPFAM" id="SSF56672">
    <property type="entry name" value="DNA/RNA polymerases"/>
    <property type="match status" value="1"/>
</dbReference>
<dbReference type="Pfam" id="PF00078">
    <property type="entry name" value="RVT_1"/>
    <property type="match status" value="1"/>
</dbReference>
<feature type="domain" description="Reverse transcriptase" evidence="4">
    <location>
        <begin position="453"/>
        <end position="629"/>
    </location>
</feature>
<dbReference type="PROSITE" id="PS50878">
    <property type="entry name" value="RT_POL"/>
    <property type="match status" value="1"/>
</dbReference>
<evidence type="ECO:0000256" key="1">
    <source>
        <dbReference type="ARBA" id="ARBA00010879"/>
    </source>
</evidence>
<dbReference type="InterPro" id="IPR050951">
    <property type="entry name" value="Retrovirus_Pol_polyprotein"/>
</dbReference>
<dbReference type="Gene3D" id="4.10.60.10">
    <property type="entry name" value="Zinc finger, CCHC-type"/>
    <property type="match status" value="1"/>
</dbReference>
<proteinExistence type="inferred from homology"/>
<dbReference type="Gene3D" id="1.10.340.70">
    <property type="match status" value="1"/>
</dbReference>
<dbReference type="CDD" id="cd01647">
    <property type="entry name" value="RT_LTR"/>
    <property type="match status" value="1"/>
</dbReference>
<dbReference type="FunFam" id="3.30.420.10:FF:000063">
    <property type="entry name" value="Retrovirus-related Pol polyprotein from transposon 297-like Protein"/>
    <property type="match status" value="1"/>
</dbReference>
<dbReference type="Proteomes" id="UP000694701">
    <property type="component" value="Unplaced"/>
</dbReference>
<dbReference type="SUPFAM" id="SSF53098">
    <property type="entry name" value="Ribonuclease H-like"/>
    <property type="match status" value="1"/>
</dbReference>
<dbReference type="CDD" id="cd09274">
    <property type="entry name" value="RNase_HI_RT_Ty3"/>
    <property type="match status" value="1"/>
</dbReference>
<comment type="similarity">
    <text evidence="1">Belongs to the beta type-B retroviral polymerase family. HERV class-II K(HML-2) pol subfamily.</text>
</comment>
<dbReference type="InterPro" id="IPR001878">
    <property type="entry name" value="Znf_CCHC"/>
</dbReference>
<dbReference type="PANTHER" id="PTHR37984:SF9">
    <property type="entry name" value="INTEGRASE CATALYTIC DOMAIN-CONTAINING PROTEIN"/>
    <property type="match status" value="1"/>
</dbReference>
<dbReference type="InterPro" id="IPR043502">
    <property type="entry name" value="DNA/RNA_pol_sf"/>
</dbReference>
<protein>
    <recommendedName>
        <fullName evidence="3">Gypsy retrotransposon integrase-like protein 1</fullName>
        <ecNumber evidence="2">3.1.26.4</ecNumber>
    </recommendedName>
</protein>
<dbReference type="GO" id="GO:0015074">
    <property type="term" value="P:DNA integration"/>
    <property type="evidence" value="ECO:0007669"/>
    <property type="project" value="InterPro"/>
</dbReference>
<feature type="domain" description="Integrase catalytic" evidence="5">
    <location>
        <begin position="1004"/>
        <end position="1160"/>
    </location>
</feature>
<dbReference type="InterPro" id="IPR000477">
    <property type="entry name" value="RT_dom"/>
</dbReference>
<dbReference type="PANTHER" id="PTHR37984">
    <property type="entry name" value="PROTEIN CBG26694"/>
    <property type="match status" value="1"/>
</dbReference>
<evidence type="ECO:0000313" key="7">
    <source>
        <dbReference type="Proteomes" id="UP000694701"/>
    </source>
</evidence>
<dbReference type="GO" id="GO:0004523">
    <property type="term" value="F:RNA-DNA hybrid ribonuclease activity"/>
    <property type="evidence" value="ECO:0007669"/>
    <property type="project" value="UniProtKB-EC"/>
</dbReference>
<dbReference type="Gene3D" id="3.10.10.10">
    <property type="entry name" value="HIV Type 1 Reverse Transcriptase, subunit A, domain 1"/>
    <property type="match status" value="1"/>
</dbReference>
<evidence type="ECO:0000256" key="2">
    <source>
        <dbReference type="ARBA" id="ARBA00012180"/>
    </source>
</evidence>
<accession>A0A8C2CNV8</accession>
<dbReference type="FunFam" id="3.30.70.270:FF:000026">
    <property type="entry name" value="Transposon Ty3-G Gag-Pol polyprotein"/>
    <property type="match status" value="1"/>
</dbReference>
<dbReference type="EC" id="3.1.26.4" evidence="2"/>
<dbReference type="FunFam" id="3.10.20.370:FF:000001">
    <property type="entry name" value="Retrovirus-related Pol polyprotein from transposon 17.6-like protein"/>
    <property type="match status" value="1"/>
</dbReference>
<dbReference type="InterPro" id="IPR001584">
    <property type="entry name" value="Integrase_cat-core"/>
</dbReference>
<dbReference type="Gene3D" id="3.30.420.10">
    <property type="entry name" value="Ribonuclease H-like superfamily/Ribonuclease H"/>
    <property type="match status" value="1"/>
</dbReference>
<dbReference type="InterPro" id="IPR012337">
    <property type="entry name" value="RNaseH-like_sf"/>
</dbReference>
<sequence length="1190" mass="134746">MDTLFSISPPEHFDFGDFGSWPNWIRRYERFRLAAGIGERSQEYQVNSLIYTMGDKADDILCTLPLSEEDKKTYDRVKDAFEKHFVCQHNVIYERAKFNKRCQEPGESAETFITAVHKLAENCQYGVLQEEMIRDRLVVGIRDHALSERLQLDPELTLNKAVTKIRQNEEIKKQQTILRQTSGDSKEVNMDMLKWKIKPKYAQKGPQRRPDGAKYNEASKGCGRCGKPQAHSLNSCPARDAECRKCKKKGHFAAVCKTKKRLDEIYHREETDSIETVFLGVVTSENSTVWQKSIAVNGEQILFKLDTGAAVTAIPDSMYSERKHGALSQARKKLCGPSNMSIQVRGQFEAILTHKEKVIKHPVFVIPKLVSPLLGLPAIKELNLIHTVDAIQTSDTDYKKLFPKVFTGLGKLQGAYKIKLKESSTPVALSVPRRVPLPLMKKVKEELKRMEELGVIAPIEEATEWCSGMVIVPKPNGKIRICVDLTRLNNDVCRERHILPAVDETLAKLSGATVFSKLDATAGFWQIPLHKDSVPLTTFITPYGRYCFHRLPFGISSAPEHFQKRLTQMLEGLEGTLCHADDILVFGATHKEHDARLLKVLNRLEQNGLTLNEKCEFAVPQVRFLGHIISAEGIRADPDKIKAIKQMPEPKSVADVKRFLGMVNYIGKFSPNTAELTGPIRDLLKAENDWTWGIQQQQAFEKVKQELSSPAVLAQYCPDRQTRVSADASFFGLGGVLSQLQPAGEWRPVAFISRSMTPTEKRYAQIEKEALAITWACERFQTYLLGLDFVVRTDHKPLVSLLGSRLLDDLPPRILRFRLRLLRFSFKIMHVAGKNLITADTLSRAPLEENPSEADLKREEEVKVCVDHVIQQLPATPTKLAQIKKAQEDDEVCRQLSSLVRTGWEEKKTAPPHLALFWQYRHDLLIAEGLLMKGNRLVIPGSLQKDVLERVHQGHQGITKCLARAQMSVWWPGITRQIKDKVSQCETCVKNSYSHPEPLLTTLLPSRPWQRVAADLFHWNKGNYILLIDYYSRYIEVASLTVTTTKQVMEKLKAMFARHGVPEILVTDNGPQFAASDFADFAKDYDFHHVTSSPHYPQSNGEAERAVRTVKTLLKKGEDPHKALMAYRATPLASGASPAQLLMGRNIRTTLPRLIFFFGKKKRREKNGLNENLIGNAMLCSCIGFREFFS</sequence>
<organism evidence="6 7">
    <name type="scientific">Cyprinus carpio</name>
    <name type="common">Common carp</name>
    <dbReference type="NCBI Taxonomy" id="7962"/>
    <lineage>
        <taxon>Eukaryota</taxon>
        <taxon>Metazoa</taxon>
        <taxon>Chordata</taxon>
        <taxon>Craniata</taxon>
        <taxon>Vertebrata</taxon>
        <taxon>Euteleostomi</taxon>
        <taxon>Actinopterygii</taxon>
        <taxon>Neopterygii</taxon>
        <taxon>Teleostei</taxon>
        <taxon>Ostariophysi</taxon>
        <taxon>Cypriniformes</taxon>
        <taxon>Cyprinidae</taxon>
        <taxon>Cyprininae</taxon>
        <taxon>Cyprinus</taxon>
    </lineage>
</organism>
<dbReference type="Pfam" id="PF00665">
    <property type="entry name" value="rve"/>
    <property type="match status" value="1"/>
</dbReference>
<dbReference type="FunFam" id="1.10.340.70:FF:000003">
    <property type="entry name" value="Protein CBG25708"/>
    <property type="match status" value="1"/>
</dbReference>
<reference evidence="6" key="1">
    <citation type="submission" date="2025-08" db="UniProtKB">
        <authorList>
            <consortium name="Ensembl"/>
        </authorList>
    </citation>
    <scope>IDENTIFICATION</scope>
</reference>
<dbReference type="InterPro" id="IPR041588">
    <property type="entry name" value="Integrase_H2C2"/>
</dbReference>
<dbReference type="InterPro" id="IPR043128">
    <property type="entry name" value="Rev_trsase/Diguanyl_cyclase"/>
</dbReference>
<dbReference type="InterPro" id="IPR041577">
    <property type="entry name" value="RT_RNaseH_2"/>
</dbReference>
<dbReference type="GO" id="GO:0003676">
    <property type="term" value="F:nucleic acid binding"/>
    <property type="evidence" value="ECO:0007669"/>
    <property type="project" value="InterPro"/>
</dbReference>
<dbReference type="Pfam" id="PF17921">
    <property type="entry name" value="Integrase_H2C2"/>
    <property type="match status" value="1"/>
</dbReference>
<name>A0A8C2CNV8_CYPCA</name>
<dbReference type="PROSITE" id="PS50994">
    <property type="entry name" value="INTEGRASE"/>
    <property type="match status" value="1"/>
</dbReference>
<dbReference type="AlphaFoldDB" id="A0A8C2CNV8"/>
<dbReference type="SMART" id="SM00343">
    <property type="entry name" value="ZnF_C2HC"/>
    <property type="match status" value="2"/>
</dbReference>
<dbReference type="InterPro" id="IPR036397">
    <property type="entry name" value="RNaseH_sf"/>
</dbReference>
<evidence type="ECO:0000256" key="3">
    <source>
        <dbReference type="ARBA" id="ARBA00039658"/>
    </source>
</evidence>
<dbReference type="Gene3D" id="3.30.70.270">
    <property type="match status" value="2"/>
</dbReference>
<dbReference type="Gene3D" id="3.10.20.370">
    <property type="match status" value="1"/>
</dbReference>